<protein>
    <submittedName>
        <fullName evidence="1">Uncharacterized protein</fullName>
    </submittedName>
</protein>
<evidence type="ECO:0000313" key="1">
    <source>
        <dbReference type="EMBL" id="CAD75345.1"/>
    </source>
</evidence>
<dbReference type="Proteomes" id="UP000001025">
    <property type="component" value="Chromosome"/>
</dbReference>
<sequence>MRLFARGASLNGTQSSLMCLRRDVVLTAPSRPVQIGQYRSACADWPVQISLDRSASTDRSCQASEENHAWFRRWVPS</sequence>
<dbReference type="EnsemblBacteria" id="CAD75345">
    <property type="protein sequence ID" value="CAD75345"/>
    <property type="gene ID" value="RB7409"/>
</dbReference>
<proteinExistence type="predicted"/>
<gene>
    <name evidence="1" type="ordered locus">RB7409</name>
</gene>
<evidence type="ECO:0000313" key="2">
    <source>
        <dbReference type="Proteomes" id="UP000001025"/>
    </source>
</evidence>
<dbReference type="EMBL" id="BX294146">
    <property type="protein sequence ID" value="CAD75345.1"/>
    <property type="molecule type" value="Genomic_DNA"/>
</dbReference>
<accession>Q7UNS3</accession>
<dbReference type="STRING" id="243090.RB7409"/>
<dbReference type="InParanoid" id="Q7UNS3"/>
<name>Q7UNS3_RHOBA</name>
<dbReference type="KEGG" id="rba:RB7409"/>
<dbReference type="AlphaFoldDB" id="Q7UNS3"/>
<dbReference type="HOGENOM" id="CLU_2635679_0_0_0"/>
<keyword evidence="2" id="KW-1185">Reference proteome</keyword>
<organism evidence="1 2">
    <name type="scientific">Rhodopirellula baltica (strain DSM 10527 / NCIMB 13988 / SH1)</name>
    <dbReference type="NCBI Taxonomy" id="243090"/>
    <lineage>
        <taxon>Bacteria</taxon>
        <taxon>Pseudomonadati</taxon>
        <taxon>Planctomycetota</taxon>
        <taxon>Planctomycetia</taxon>
        <taxon>Pirellulales</taxon>
        <taxon>Pirellulaceae</taxon>
        <taxon>Rhodopirellula</taxon>
    </lineage>
</organism>
<reference evidence="1 2" key="1">
    <citation type="journal article" date="2003" name="Proc. Natl. Acad. Sci. U.S.A.">
        <title>Complete genome sequence of the marine planctomycete Pirellula sp. strain 1.</title>
        <authorList>
            <person name="Gloeckner F.O."/>
            <person name="Kube M."/>
            <person name="Bauer M."/>
            <person name="Teeling H."/>
            <person name="Lombardot T."/>
            <person name="Ludwig W."/>
            <person name="Gade D."/>
            <person name="Beck A."/>
            <person name="Borzym K."/>
            <person name="Heitmann K."/>
            <person name="Rabus R."/>
            <person name="Schlesner H."/>
            <person name="Amann R."/>
            <person name="Reinhardt R."/>
        </authorList>
    </citation>
    <scope>NUCLEOTIDE SEQUENCE [LARGE SCALE GENOMIC DNA]</scope>
    <source>
        <strain evidence="2">DSM 10527 / NCIMB 13988 / SH1</strain>
    </source>
</reference>